<dbReference type="Pfam" id="PF04430">
    <property type="entry name" value="DUF498"/>
    <property type="match status" value="1"/>
</dbReference>
<evidence type="ECO:0008006" key="2">
    <source>
        <dbReference type="Google" id="ProtNLM"/>
    </source>
</evidence>
<dbReference type="PANTHER" id="PTHR21192">
    <property type="entry name" value="NUCLEAR PROTEIN E3-3"/>
    <property type="match status" value="1"/>
</dbReference>
<reference evidence="1" key="1">
    <citation type="submission" date="2018-05" db="EMBL/GenBank/DDBJ databases">
        <authorList>
            <person name="Lanie J.A."/>
            <person name="Ng W.-L."/>
            <person name="Kazmierczak K.M."/>
            <person name="Andrzejewski T.M."/>
            <person name="Davidsen T.M."/>
            <person name="Wayne K.J."/>
            <person name="Tettelin H."/>
            <person name="Glass J.I."/>
            <person name="Rusch D."/>
            <person name="Podicherti R."/>
            <person name="Tsui H.-C.T."/>
            <person name="Winkler M.E."/>
        </authorList>
    </citation>
    <scope>NUCLEOTIDE SEQUENCE</scope>
</reference>
<dbReference type="Gene3D" id="3.40.1230.10">
    <property type="entry name" value="MTH938-like"/>
    <property type="match status" value="1"/>
</dbReference>
<evidence type="ECO:0000313" key="1">
    <source>
        <dbReference type="EMBL" id="SVB08130.1"/>
    </source>
</evidence>
<dbReference type="SUPFAM" id="SSF64076">
    <property type="entry name" value="MTH938-like"/>
    <property type="match status" value="1"/>
</dbReference>
<sequence length="128" mass="14251">VLIIDVGITQKLELTLKLTLDSTAANVISAWENGTVRVGDTWYPGHLILTPETIIKNWQVTRPENLQLSHLEPVISLDPEIIIVGTGMQLIFPNTRLTKLLAEKKIGLEIMDTPAACRTYNVLVHEGR</sequence>
<dbReference type="AlphaFoldDB" id="A0A382B2U5"/>
<gene>
    <name evidence="1" type="ORF">METZ01_LOCUS160984</name>
</gene>
<organism evidence="1">
    <name type="scientific">marine metagenome</name>
    <dbReference type="NCBI Taxonomy" id="408172"/>
    <lineage>
        <taxon>unclassified sequences</taxon>
        <taxon>metagenomes</taxon>
        <taxon>ecological metagenomes</taxon>
    </lineage>
</organism>
<dbReference type="InterPro" id="IPR007523">
    <property type="entry name" value="NDUFAF3/AAMDC"/>
</dbReference>
<proteinExistence type="predicted"/>
<name>A0A382B2U5_9ZZZZ</name>
<feature type="non-terminal residue" evidence="1">
    <location>
        <position position="128"/>
    </location>
</feature>
<dbReference type="InterPro" id="IPR036748">
    <property type="entry name" value="MTH938-like_sf"/>
</dbReference>
<accession>A0A382B2U5</accession>
<feature type="non-terminal residue" evidence="1">
    <location>
        <position position="1"/>
    </location>
</feature>
<protein>
    <recommendedName>
        <fullName evidence="2">NADH dehydrogenase [ubiquinone] 1 alpha subcomplex assembly factor 3</fullName>
    </recommendedName>
</protein>
<dbReference type="CDD" id="cd05560">
    <property type="entry name" value="Xcc1710_like"/>
    <property type="match status" value="1"/>
</dbReference>
<dbReference type="EMBL" id="UINC01027971">
    <property type="protein sequence ID" value="SVB08130.1"/>
    <property type="molecule type" value="Genomic_DNA"/>
</dbReference>
<dbReference type="PANTHER" id="PTHR21192:SF2">
    <property type="entry name" value="NADH DEHYDROGENASE [UBIQUINONE] 1 ALPHA SUBCOMPLEX ASSEMBLY FACTOR 3"/>
    <property type="match status" value="1"/>
</dbReference>